<evidence type="ECO:0000259" key="4">
    <source>
        <dbReference type="PROSITE" id="PS50240"/>
    </source>
</evidence>
<feature type="chain" id="PRO_5047119638" description="Peptidase S1 domain-containing protein" evidence="3">
    <location>
        <begin position="17"/>
        <end position="301"/>
    </location>
</feature>
<keyword evidence="1" id="KW-1015">Disulfide bond</keyword>
<dbReference type="SUPFAM" id="SSF50494">
    <property type="entry name" value="Trypsin-like serine proteases"/>
    <property type="match status" value="1"/>
</dbReference>
<evidence type="ECO:0000313" key="6">
    <source>
        <dbReference type="Proteomes" id="UP000069940"/>
    </source>
</evidence>
<dbReference type="Gene3D" id="2.40.10.10">
    <property type="entry name" value="Trypsin-like serine proteases"/>
    <property type="match status" value="2"/>
</dbReference>
<dbReference type="PANTHER" id="PTHR24252">
    <property type="entry name" value="ACROSIN-RELATED"/>
    <property type="match status" value="1"/>
</dbReference>
<dbReference type="PROSITE" id="PS50240">
    <property type="entry name" value="TRYPSIN_DOM"/>
    <property type="match status" value="1"/>
</dbReference>
<dbReference type="PRINTS" id="PR00722">
    <property type="entry name" value="CHYMOTRYPSIN"/>
</dbReference>
<dbReference type="InterPro" id="IPR009003">
    <property type="entry name" value="Peptidase_S1_PA"/>
</dbReference>
<feature type="domain" description="Peptidase S1" evidence="4">
    <location>
        <begin position="47"/>
        <end position="301"/>
    </location>
</feature>
<evidence type="ECO:0000256" key="2">
    <source>
        <dbReference type="ARBA" id="ARBA00024195"/>
    </source>
</evidence>
<sequence>MIAIFLLLLSITAVLGIPAADETEASNAVSYTLPSPGVCGNSLADRILGGNKTALSAYPWTALLVVEPRTGGAESFGCGGSLISDRFVLTAAHCFRELPDWAHVVRVRLGEWDLESDPDCNEGNVCNDKPLDVNLDSHVVHEDYDSKNLHNDIALIKLAKEVTFTEYISPVCLPLTDELRSLPEQGKVFTVIGWGTTERGQEVPGVYGSRYKLEVDVPGVGLETCRGPYPKLLDSELCAGGEAGKDSCQGDSGGCLVAPESDGYWYQYGVVSWGYGCGTAGVPGVYARVSSFTDWIKANMK</sequence>
<dbReference type="InterPro" id="IPR018114">
    <property type="entry name" value="TRYPSIN_HIS"/>
</dbReference>
<protein>
    <recommendedName>
        <fullName evidence="4">Peptidase S1 domain-containing protein</fullName>
    </recommendedName>
</protein>
<keyword evidence="6" id="KW-1185">Reference proteome</keyword>
<dbReference type="InterPro" id="IPR043504">
    <property type="entry name" value="Peptidase_S1_PA_chymotrypsin"/>
</dbReference>
<evidence type="ECO:0000256" key="1">
    <source>
        <dbReference type="ARBA" id="ARBA00023157"/>
    </source>
</evidence>
<dbReference type="SMART" id="SM00020">
    <property type="entry name" value="Tryp_SPc"/>
    <property type="match status" value="1"/>
</dbReference>
<evidence type="ECO:0000256" key="3">
    <source>
        <dbReference type="SAM" id="SignalP"/>
    </source>
</evidence>
<accession>A0ABM1YIA0</accession>
<organism evidence="5 6">
    <name type="scientific">Aedes albopictus</name>
    <name type="common">Asian tiger mosquito</name>
    <name type="synonym">Stegomyia albopicta</name>
    <dbReference type="NCBI Taxonomy" id="7160"/>
    <lineage>
        <taxon>Eukaryota</taxon>
        <taxon>Metazoa</taxon>
        <taxon>Ecdysozoa</taxon>
        <taxon>Arthropoda</taxon>
        <taxon>Hexapoda</taxon>
        <taxon>Insecta</taxon>
        <taxon>Pterygota</taxon>
        <taxon>Neoptera</taxon>
        <taxon>Endopterygota</taxon>
        <taxon>Diptera</taxon>
        <taxon>Nematocera</taxon>
        <taxon>Culicoidea</taxon>
        <taxon>Culicidae</taxon>
        <taxon>Culicinae</taxon>
        <taxon>Aedini</taxon>
        <taxon>Aedes</taxon>
        <taxon>Stegomyia</taxon>
    </lineage>
</organism>
<keyword evidence="3" id="KW-0732">Signal</keyword>
<dbReference type="PROSITE" id="PS00134">
    <property type="entry name" value="TRYPSIN_HIS"/>
    <property type="match status" value="1"/>
</dbReference>
<dbReference type="GeneID" id="115254234"/>
<dbReference type="Pfam" id="PF00089">
    <property type="entry name" value="Trypsin"/>
    <property type="match status" value="1"/>
</dbReference>
<name>A0ABM1YIA0_AEDAL</name>
<dbReference type="InterPro" id="IPR001254">
    <property type="entry name" value="Trypsin_dom"/>
</dbReference>
<dbReference type="PANTHER" id="PTHR24252:SF7">
    <property type="entry name" value="HYALIN"/>
    <property type="match status" value="1"/>
</dbReference>
<dbReference type="EnsemblMetazoa" id="AALFPA23_009410.R12942">
    <property type="protein sequence ID" value="AALFPA23_009410.P12942"/>
    <property type="gene ID" value="AALFPA23_009410"/>
</dbReference>
<dbReference type="RefSeq" id="XP_029734129.1">
    <property type="nucleotide sequence ID" value="XM_029878269.2"/>
</dbReference>
<comment type="similarity">
    <text evidence="2">Belongs to the peptidase S1 family. CLIP subfamily.</text>
</comment>
<dbReference type="CDD" id="cd00190">
    <property type="entry name" value="Tryp_SPc"/>
    <property type="match status" value="1"/>
</dbReference>
<dbReference type="InterPro" id="IPR001314">
    <property type="entry name" value="Peptidase_S1A"/>
</dbReference>
<dbReference type="Proteomes" id="UP000069940">
    <property type="component" value="Unassembled WGS sequence"/>
</dbReference>
<reference evidence="6" key="1">
    <citation type="journal article" date="2015" name="Proc. Natl. Acad. Sci. U.S.A.">
        <title>Genome sequence of the Asian Tiger mosquito, Aedes albopictus, reveals insights into its biology, genetics, and evolution.</title>
        <authorList>
            <person name="Chen X.G."/>
            <person name="Jiang X."/>
            <person name="Gu J."/>
            <person name="Xu M."/>
            <person name="Wu Y."/>
            <person name="Deng Y."/>
            <person name="Zhang C."/>
            <person name="Bonizzoni M."/>
            <person name="Dermauw W."/>
            <person name="Vontas J."/>
            <person name="Armbruster P."/>
            <person name="Huang X."/>
            <person name="Yang Y."/>
            <person name="Zhang H."/>
            <person name="He W."/>
            <person name="Peng H."/>
            <person name="Liu Y."/>
            <person name="Wu K."/>
            <person name="Chen J."/>
            <person name="Lirakis M."/>
            <person name="Topalis P."/>
            <person name="Van Leeuwen T."/>
            <person name="Hall A.B."/>
            <person name="Jiang X."/>
            <person name="Thorpe C."/>
            <person name="Mueller R.L."/>
            <person name="Sun C."/>
            <person name="Waterhouse R.M."/>
            <person name="Yan G."/>
            <person name="Tu Z.J."/>
            <person name="Fang X."/>
            <person name="James A.A."/>
        </authorList>
    </citation>
    <scope>NUCLEOTIDE SEQUENCE [LARGE SCALE GENOMIC DNA]</scope>
    <source>
        <strain evidence="6">Foshan</strain>
    </source>
</reference>
<feature type="signal peptide" evidence="3">
    <location>
        <begin position="1"/>
        <end position="16"/>
    </location>
</feature>
<evidence type="ECO:0000313" key="5">
    <source>
        <dbReference type="EnsemblMetazoa" id="AALFPA23_009410.P12942"/>
    </source>
</evidence>
<proteinExistence type="inferred from homology"/>
<reference evidence="5" key="2">
    <citation type="submission" date="2025-05" db="UniProtKB">
        <authorList>
            <consortium name="EnsemblMetazoa"/>
        </authorList>
    </citation>
    <scope>IDENTIFICATION</scope>
    <source>
        <strain evidence="5">Foshan</strain>
    </source>
</reference>